<reference evidence="1 2" key="1">
    <citation type="journal article" date="2019" name="Int. J. Syst. Evol. Microbiol.">
        <title>The Global Catalogue of Microorganisms (GCM) 10K type strain sequencing project: providing services to taxonomists for standard genome sequencing and annotation.</title>
        <authorList>
            <consortium name="The Broad Institute Genomics Platform"/>
            <consortium name="The Broad Institute Genome Sequencing Center for Infectious Disease"/>
            <person name="Wu L."/>
            <person name="Ma J."/>
        </authorList>
    </citation>
    <scope>NUCLEOTIDE SEQUENCE [LARGE SCALE GENOMIC DNA]</scope>
    <source>
        <strain evidence="1 2">DT31</strain>
    </source>
</reference>
<evidence type="ECO:0000313" key="1">
    <source>
        <dbReference type="EMBL" id="MFC7069515.1"/>
    </source>
</evidence>
<dbReference type="EMBL" id="JBHTAH010000005">
    <property type="protein sequence ID" value="MFC7069515.1"/>
    <property type="molecule type" value="Genomic_DNA"/>
</dbReference>
<comment type="caution">
    <text evidence="1">The sequence shown here is derived from an EMBL/GenBank/DDBJ whole genome shotgun (WGS) entry which is preliminary data.</text>
</comment>
<dbReference type="RefSeq" id="WP_284030434.1">
    <property type="nucleotide sequence ID" value="NZ_CP126154.1"/>
</dbReference>
<protein>
    <submittedName>
        <fullName evidence="1">Uncharacterized protein</fullName>
    </submittedName>
</protein>
<keyword evidence="2" id="KW-1185">Reference proteome</keyword>
<dbReference type="Proteomes" id="UP001596461">
    <property type="component" value="Unassembled WGS sequence"/>
</dbReference>
<sequence>MEPDSPMGRRRVLAGIAGLSAASLASGAVVSPASARSGSVYEPPAGYEIDDLVEIYNQNVDAVPGWFRETVLTADQILVSIFEDPSMDGDDGFDLYRLYTGDDGRVTSIVGGAAMSKEGDRINVLITERALDSIILADDPRAEARKQYEADYIQLRSEGNFVRGLMFWLSDRFA</sequence>
<gene>
    <name evidence="1" type="ORF">ACFQL9_07675</name>
</gene>
<dbReference type="InterPro" id="IPR006311">
    <property type="entry name" value="TAT_signal"/>
</dbReference>
<evidence type="ECO:0000313" key="2">
    <source>
        <dbReference type="Proteomes" id="UP001596461"/>
    </source>
</evidence>
<dbReference type="GeneID" id="81125267"/>
<organism evidence="1 2">
    <name type="scientific">Halobaculum lipolyticum</name>
    <dbReference type="NCBI Taxonomy" id="3032001"/>
    <lineage>
        <taxon>Archaea</taxon>
        <taxon>Methanobacteriati</taxon>
        <taxon>Methanobacteriota</taxon>
        <taxon>Stenosarchaea group</taxon>
        <taxon>Halobacteria</taxon>
        <taxon>Halobacteriales</taxon>
        <taxon>Haloferacaceae</taxon>
        <taxon>Halobaculum</taxon>
    </lineage>
</organism>
<name>A0ABD5WBL7_9EURY</name>
<accession>A0ABD5WBL7</accession>
<dbReference type="AlphaFoldDB" id="A0ABD5WBL7"/>
<proteinExistence type="predicted"/>
<dbReference type="PROSITE" id="PS51318">
    <property type="entry name" value="TAT"/>
    <property type="match status" value="1"/>
</dbReference>